<keyword evidence="2" id="KW-1185">Reference proteome</keyword>
<evidence type="ECO:0000313" key="2">
    <source>
        <dbReference type="Proteomes" id="UP001162164"/>
    </source>
</evidence>
<proteinExistence type="predicted"/>
<sequence length="112" mass="13049">MDAFFRFLQSTRQDTEGRGGEMSESELEKQRALLLAKLNEIYVKSSMEKWQMFRRSILNVYYSALPTSQVCKNEVTNFTPLYPKLKNCLHGACNFKIPRIVMNTIENMPNAF</sequence>
<organism evidence="1 2">
    <name type="scientific">Molorchus minor</name>
    <dbReference type="NCBI Taxonomy" id="1323400"/>
    <lineage>
        <taxon>Eukaryota</taxon>
        <taxon>Metazoa</taxon>
        <taxon>Ecdysozoa</taxon>
        <taxon>Arthropoda</taxon>
        <taxon>Hexapoda</taxon>
        <taxon>Insecta</taxon>
        <taxon>Pterygota</taxon>
        <taxon>Neoptera</taxon>
        <taxon>Endopterygota</taxon>
        <taxon>Coleoptera</taxon>
        <taxon>Polyphaga</taxon>
        <taxon>Cucujiformia</taxon>
        <taxon>Chrysomeloidea</taxon>
        <taxon>Cerambycidae</taxon>
        <taxon>Lamiinae</taxon>
        <taxon>Monochamini</taxon>
        <taxon>Molorchus</taxon>
    </lineage>
</organism>
<accession>A0ABQ9JZ43</accession>
<reference evidence="1" key="1">
    <citation type="journal article" date="2023" name="Insect Mol. Biol.">
        <title>Genome sequencing provides insights into the evolution of gene families encoding plant cell wall-degrading enzymes in longhorned beetles.</title>
        <authorList>
            <person name="Shin N.R."/>
            <person name="Okamura Y."/>
            <person name="Kirsch R."/>
            <person name="Pauchet Y."/>
        </authorList>
    </citation>
    <scope>NUCLEOTIDE SEQUENCE</scope>
    <source>
        <strain evidence="1">MMC_N1</strain>
    </source>
</reference>
<protein>
    <submittedName>
        <fullName evidence="1">Uncharacterized protein</fullName>
    </submittedName>
</protein>
<comment type="caution">
    <text evidence="1">The sequence shown here is derived from an EMBL/GenBank/DDBJ whole genome shotgun (WGS) entry which is preliminary data.</text>
</comment>
<dbReference type="EMBL" id="JAPWTJ010000117">
    <property type="protein sequence ID" value="KAJ8982597.1"/>
    <property type="molecule type" value="Genomic_DNA"/>
</dbReference>
<dbReference type="Proteomes" id="UP001162164">
    <property type="component" value="Unassembled WGS sequence"/>
</dbReference>
<gene>
    <name evidence="1" type="ORF">NQ317_005069</name>
</gene>
<evidence type="ECO:0000313" key="1">
    <source>
        <dbReference type="EMBL" id="KAJ8982597.1"/>
    </source>
</evidence>
<name>A0ABQ9JZ43_9CUCU</name>